<reference evidence="2 3" key="1">
    <citation type="submission" date="2015-11" db="EMBL/GenBank/DDBJ databases">
        <title>Expanding the genomic diversity of Burkholderia species for the development of highly accurate diagnostics.</title>
        <authorList>
            <person name="Sahl J."/>
            <person name="Keim P."/>
            <person name="Wagner D."/>
        </authorList>
    </citation>
    <scope>NUCLEOTIDE SEQUENCE [LARGE SCALE GENOMIC DNA]</scope>
    <source>
        <strain evidence="2 3">TSV85</strain>
    </source>
</reference>
<dbReference type="InterPro" id="IPR029058">
    <property type="entry name" value="AB_hydrolase_fold"/>
</dbReference>
<keyword evidence="2" id="KW-0378">Hydrolase</keyword>
<protein>
    <submittedName>
        <fullName evidence="2">Alpha/beta hydrolase</fullName>
    </submittedName>
</protein>
<comment type="caution">
    <text evidence="2">The sequence shown here is derived from an EMBL/GenBank/DDBJ whole genome shotgun (WGS) entry which is preliminary data.</text>
</comment>
<dbReference type="Pfam" id="PF12146">
    <property type="entry name" value="Hydrolase_4"/>
    <property type="match status" value="1"/>
</dbReference>
<dbReference type="PANTHER" id="PTHR22946">
    <property type="entry name" value="DIENELACTONE HYDROLASE DOMAIN-CONTAINING PROTEIN-RELATED"/>
    <property type="match status" value="1"/>
</dbReference>
<dbReference type="Proteomes" id="UP000062788">
    <property type="component" value="Unassembled WGS sequence"/>
</dbReference>
<dbReference type="GO" id="GO:0016787">
    <property type="term" value="F:hydrolase activity"/>
    <property type="evidence" value="ECO:0007669"/>
    <property type="project" value="UniProtKB-KW"/>
</dbReference>
<evidence type="ECO:0000313" key="3">
    <source>
        <dbReference type="Proteomes" id="UP000062788"/>
    </source>
</evidence>
<feature type="domain" description="Serine aminopeptidase S33" evidence="1">
    <location>
        <begin position="49"/>
        <end position="161"/>
    </location>
</feature>
<dbReference type="SUPFAM" id="SSF53474">
    <property type="entry name" value="alpha/beta-Hydrolases"/>
    <property type="match status" value="1"/>
</dbReference>
<dbReference type="PIRSF" id="PIRSF037442">
    <property type="entry name" value="UCP037442_abhydr"/>
    <property type="match status" value="1"/>
</dbReference>
<name>A0A103E6S2_9BURK</name>
<dbReference type="Gene3D" id="3.40.50.1820">
    <property type="entry name" value="alpha/beta hydrolase"/>
    <property type="match status" value="1"/>
</dbReference>
<evidence type="ECO:0000313" key="2">
    <source>
        <dbReference type="EMBL" id="KVE29343.1"/>
    </source>
</evidence>
<dbReference type="OrthoDB" id="9785076at2"/>
<dbReference type="InterPro" id="IPR050261">
    <property type="entry name" value="FrsA_esterase"/>
</dbReference>
<gene>
    <name evidence="2" type="ORF">WS67_05685</name>
</gene>
<sequence>MHERQPITAETTRFAALDGRLLTGTFYLPAASNGRSVLVNGALGVPRAYYERYARFLAAAGFTVLTYDYRGIGDSRLRSRTADTATLRDWGEADLPAALDHLARRAPARRLVAVGHGAGGQMFGLAHNNGRAAALLSVCCGSGYWGHWTWPRRLMMAPLWLGAACAFGALLPVRPGRHPGLAALCSLPSGVAHEWARWCRHPDYLVDSGGFPLRDHFRGYRGRILAYTVNDDWIAPPTAVQALHRFYSSAQIEFREIDPSDGQRPIGHFGYFRDDNQGLWPLGAAWLCEQ</sequence>
<dbReference type="InterPro" id="IPR022742">
    <property type="entry name" value="Hydrolase_4"/>
</dbReference>
<dbReference type="InterPro" id="IPR017208">
    <property type="entry name" value="UCP037442_abhydr"/>
</dbReference>
<keyword evidence="3" id="KW-1185">Reference proteome</keyword>
<dbReference type="RefSeq" id="WP_059513902.1">
    <property type="nucleotide sequence ID" value="NZ_CP013448.1"/>
</dbReference>
<dbReference type="AlphaFoldDB" id="A0A103E6S2"/>
<evidence type="ECO:0000259" key="1">
    <source>
        <dbReference type="Pfam" id="PF12146"/>
    </source>
</evidence>
<accession>A0A103E6S2</accession>
<dbReference type="EMBL" id="LOWA01000014">
    <property type="protein sequence ID" value="KVE29343.1"/>
    <property type="molecule type" value="Genomic_DNA"/>
</dbReference>
<proteinExistence type="predicted"/>
<organism evidence="2 3">
    <name type="scientific">Burkholderia singularis</name>
    <dbReference type="NCBI Taxonomy" id="1503053"/>
    <lineage>
        <taxon>Bacteria</taxon>
        <taxon>Pseudomonadati</taxon>
        <taxon>Pseudomonadota</taxon>
        <taxon>Betaproteobacteria</taxon>
        <taxon>Burkholderiales</taxon>
        <taxon>Burkholderiaceae</taxon>
        <taxon>Burkholderia</taxon>
        <taxon>pseudomallei group</taxon>
    </lineage>
</organism>